<reference evidence="1 2" key="1">
    <citation type="journal article" date="2024" name="J Genomics">
        <title>Draft genome sequencing and assembly of Favolaschia claudopus CIRM-BRFM 2984 isolated from oak limbs.</title>
        <authorList>
            <person name="Navarro D."/>
            <person name="Drula E."/>
            <person name="Chaduli D."/>
            <person name="Cazenave R."/>
            <person name="Ahrendt S."/>
            <person name="Wang J."/>
            <person name="Lipzen A."/>
            <person name="Daum C."/>
            <person name="Barry K."/>
            <person name="Grigoriev I.V."/>
            <person name="Favel A."/>
            <person name="Rosso M.N."/>
            <person name="Martin F."/>
        </authorList>
    </citation>
    <scope>NUCLEOTIDE SEQUENCE [LARGE SCALE GENOMIC DNA]</scope>
    <source>
        <strain evidence="1 2">CIRM-BRFM 2984</strain>
    </source>
</reference>
<accession>A0AAW0AMC9</accession>
<dbReference type="InterPro" id="IPR053354">
    <property type="entry name" value="MGDG_epimerase"/>
</dbReference>
<evidence type="ECO:0000313" key="1">
    <source>
        <dbReference type="EMBL" id="KAK7013935.1"/>
    </source>
</evidence>
<comment type="caution">
    <text evidence="1">The sequence shown here is derived from an EMBL/GenBank/DDBJ whole genome shotgun (WGS) entry which is preliminary data.</text>
</comment>
<dbReference type="AlphaFoldDB" id="A0AAW0AMC9"/>
<evidence type="ECO:0000313" key="2">
    <source>
        <dbReference type="Proteomes" id="UP001362999"/>
    </source>
</evidence>
<dbReference type="PANTHER" id="PTHR43558">
    <property type="entry name" value="REDUCTASE, PUTATIVE (AFU_ORTHOLOGUE AFUA_3G10540)-RELATED"/>
    <property type="match status" value="1"/>
</dbReference>
<proteinExistence type="predicted"/>
<organism evidence="1 2">
    <name type="scientific">Favolaschia claudopus</name>
    <dbReference type="NCBI Taxonomy" id="2862362"/>
    <lineage>
        <taxon>Eukaryota</taxon>
        <taxon>Fungi</taxon>
        <taxon>Dikarya</taxon>
        <taxon>Basidiomycota</taxon>
        <taxon>Agaricomycotina</taxon>
        <taxon>Agaricomycetes</taxon>
        <taxon>Agaricomycetidae</taxon>
        <taxon>Agaricales</taxon>
        <taxon>Marasmiineae</taxon>
        <taxon>Mycenaceae</taxon>
        <taxon>Favolaschia</taxon>
    </lineage>
</organism>
<keyword evidence="2" id="KW-1185">Reference proteome</keyword>
<sequence length="459" mass="52536">MTSSSSKWGNATVYAKNVVNNYIAANRDCNDPNAQWHPSPFLFKYILAPIIPYFPAIVVESFIWKFHAIPYLNLYGVLLRSRLYHSKEDYSRSFSDSKIDEWILLNEKWLRNEALPDWRYGMVTLEDANIVFPRSTLNDDLSARLVFRPNALPGYEILCHAREPHVGIQPSTVAFKRNFVHLTHGLLNSVDWNNVVVAGGIVLGALNVDLSNTIYAGPEYDSGKWTSSDVDVYIYGLSPINANKKILHIFDVFRSNLPPGMRTLVIRNSRTITFYAEYPLRRIQIVLKAVNSPKDVLLNFDLDVCAMAWDGTHLWMLPRAARALETGCNTFTMELIRGDYLSDRRASQPHRIVKYASRGYGLRILPSYISHLGQFFELDEAMILAYISFLERKSCTWIQEPNNFSESTAEGQVHLTGFVAFLHRIQIKFRELDDPSLPVQESDLMTTSYDVTLTLEYIN</sequence>
<dbReference type="Proteomes" id="UP001362999">
    <property type="component" value="Unassembled WGS sequence"/>
</dbReference>
<gene>
    <name evidence="1" type="ORF">R3P38DRAFT_3206507</name>
</gene>
<protein>
    <submittedName>
        <fullName evidence="1">Uncharacterized protein</fullName>
    </submittedName>
</protein>
<dbReference type="EMBL" id="JAWWNJ010000058">
    <property type="protein sequence ID" value="KAK7013935.1"/>
    <property type="molecule type" value="Genomic_DNA"/>
</dbReference>
<name>A0AAW0AMC9_9AGAR</name>
<dbReference type="PANTHER" id="PTHR43558:SF6">
    <property type="entry name" value="REDUCTASE, PUTATIVE (AFU_ORTHOLOGUE AFUA_3G10540)-RELATED"/>
    <property type="match status" value="1"/>
</dbReference>